<feature type="region of interest" description="Disordered" evidence="1">
    <location>
        <begin position="25"/>
        <end position="61"/>
    </location>
</feature>
<evidence type="ECO:0000256" key="1">
    <source>
        <dbReference type="SAM" id="MobiDB-lite"/>
    </source>
</evidence>
<dbReference type="AlphaFoldDB" id="A0A2I0ASJ0"/>
<keyword evidence="4" id="KW-1185">Reference proteome</keyword>
<feature type="compositionally biased region" description="Low complexity" evidence="1">
    <location>
        <begin position="25"/>
        <end position="51"/>
    </location>
</feature>
<dbReference type="Proteomes" id="UP000236161">
    <property type="component" value="Unassembled WGS sequence"/>
</dbReference>
<dbReference type="InterPro" id="IPR008889">
    <property type="entry name" value="VQ"/>
</dbReference>
<sequence length="174" mass="18520">MAANWISEIFPGENEALKKALQISLSDDSSASETPSSSAFLRPPSAAAGEPEPSPAVDVGNLRRRTPISCPASGKIAKRRSRASKRLPTTYINADPANFRRMVQEVTGIRFGDTGLPVEPVFRPEPQLTGPGCVDFSAVLLDRACGSSGPGMDGSAFELEPFPNFPTLESWGTI</sequence>
<dbReference type="PANTHER" id="PTHR33179">
    <property type="entry name" value="VQ MOTIF-CONTAINING PROTEIN"/>
    <property type="match status" value="1"/>
</dbReference>
<organism evidence="3 4">
    <name type="scientific">Apostasia shenzhenica</name>
    <dbReference type="NCBI Taxonomy" id="1088818"/>
    <lineage>
        <taxon>Eukaryota</taxon>
        <taxon>Viridiplantae</taxon>
        <taxon>Streptophyta</taxon>
        <taxon>Embryophyta</taxon>
        <taxon>Tracheophyta</taxon>
        <taxon>Spermatophyta</taxon>
        <taxon>Magnoliopsida</taxon>
        <taxon>Liliopsida</taxon>
        <taxon>Asparagales</taxon>
        <taxon>Orchidaceae</taxon>
        <taxon>Apostasioideae</taxon>
        <taxon>Apostasia</taxon>
    </lineage>
</organism>
<name>A0A2I0ASJ0_9ASPA</name>
<dbReference type="Pfam" id="PF05678">
    <property type="entry name" value="VQ"/>
    <property type="match status" value="1"/>
</dbReference>
<proteinExistence type="predicted"/>
<dbReference type="EMBL" id="KZ451951">
    <property type="protein sequence ID" value="PKA58497.1"/>
    <property type="molecule type" value="Genomic_DNA"/>
</dbReference>
<evidence type="ECO:0000313" key="4">
    <source>
        <dbReference type="Proteomes" id="UP000236161"/>
    </source>
</evidence>
<dbReference type="GO" id="GO:0005516">
    <property type="term" value="F:calmodulin binding"/>
    <property type="evidence" value="ECO:0007669"/>
    <property type="project" value="TreeGrafter"/>
</dbReference>
<reference evidence="3 4" key="1">
    <citation type="journal article" date="2017" name="Nature">
        <title>The Apostasia genome and the evolution of orchids.</title>
        <authorList>
            <person name="Zhang G.Q."/>
            <person name="Liu K.W."/>
            <person name="Li Z."/>
            <person name="Lohaus R."/>
            <person name="Hsiao Y.Y."/>
            <person name="Niu S.C."/>
            <person name="Wang J.Y."/>
            <person name="Lin Y.C."/>
            <person name="Xu Q."/>
            <person name="Chen L.J."/>
            <person name="Yoshida K."/>
            <person name="Fujiwara S."/>
            <person name="Wang Z.W."/>
            <person name="Zhang Y.Q."/>
            <person name="Mitsuda N."/>
            <person name="Wang M."/>
            <person name="Liu G.H."/>
            <person name="Pecoraro L."/>
            <person name="Huang H.X."/>
            <person name="Xiao X.J."/>
            <person name="Lin M."/>
            <person name="Wu X.Y."/>
            <person name="Wu W.L."/>
            <person name="Chen Y.Y."/>
            <person name="Chang S.B."/>
            <person name="Sakamoto S."/>
            <person name="Ohme-Takagi M."/>
            <person name="Yagi M."/>
            <person name="Zeng S.J."/>
            <person name="Shen C.Y."/>
            <person name="Yeh C.M."/>
            <person name="Luo Y.B."/>
            <person name="Tsai W.C."/>
            <person name="Van de Peer Y."/>
            <person name="Liu Z.J."/>
        </authorList>
    </citation>
    <scope>NUCLEOTIDE SEQUENCE [LARGE SCALE GENOMIC DNA]</scope>
    <source>
        <strain evidence="4">cv. Shenzhen</strain>
        <tissue evidence="3">Stem</tissue>
    </source>
</reference>
<evidence type="ECO:0000259" key="2">
    <source>
        <dbReference type="Pfam" id="PF05678"/>
    </source>
</evidence>
<dbReference type="GO" id="GO:0005634">
    <property type="term" value="C:nucleus"/>
    <property type="evidence" value="ECO:0007669"/>
    <property type="project" value="TreeGrafter"/>
</dbReference>
<protein>
    <recommendedName>
        <fullName evidence="2">VQ domain-containing protein</fullName>
    </recommendedName>
</protein>
<dbReference type="OrthoDB" id="780868at2759"/>
<dbReference type="GO" id="GO:0006970">
    <property type="term" value="P:response to osmotic stress"/>
    <property type="evidence" value="ECO:0007669"/>
    <property type="project" value="TreeGrafter"/>
</dbReference>
<dbReference type="STRING" id="1088818.A0A2I0ASJ0"/>
<feature type="domain" description="VQ" evidence="2">
    <location>
        <begin position="86"/>
        <end position="109"/>
    </location>
</feature>
<dbReference type="PANTHER" id="PTHR33179:SF9">
    <property type="entry name" value="OS01G0278000 PROTEIN"/>
    <property type="match status" value="1"/>
</dbReference>
<dbReference type="InterPro" id="IPR039609">
    <property type="entry name" value="VQ_15/22"/>
</dbReference>
<accession>A0A2I0ASJ0</accession>
<gene>
    <name evidence="3" type="ORF">AXF42_Ash008784</name>
</gene>
<evidence type="ECO:0000313" key="3">
    <source>
        <dbReference type="EMBL" id="PKA58497.1"/>
    </source>
</evidence>